<dbReference type="EMBL" id="CAWUPB010001173">
    <property type="protein sequence ID" value="CAK7346152.1"/>
    <property type="molecule type" value="Genomic_DNA"/>
</dbReference>
<comment type="caution">
    <text evidence="1">The sequence shown here is derived from an EMBL/GenBank/DDBJ whole genome shotgun (WGS) entry which is preliminary data.</text>
</comment>
<organism evidence="1 2">
    <name type="scientific">Dovyalis caffra</name>
    <dbReference type="NCBI Taxonomy" id="77055"/>
    <lineage>
        <taxon>Eukaryota</taxon>
        <taxon>Viridiplantae</taxon>
        <taxon>Streptophyta</taxon>
        <taxon>Embryophyta</taxon>
        <taxon>Tracheophyta</taxon>
        <taxon>Spermatophyta</taxon>
        <taxon>Magnoliopsida</taxon>
        <taxon>eudicotyledons</taxon>
        <taxon>Gunneridae</taxon>
        <taxon>Pentapetalae</taxon>
        <taxon>rosids</taxon>
        <taxon>fabids</taxon>
        <taxon>Malpighiales</taxon>
        <taxon>Salicaceae</taxon>
        <taxon>Flacourtieae</taxon>
        <taxon>Dovyalis</taxon>
    </lineage>
</organism>
<name>A0AAV1S702_9ROSI</name>
<proteinExistence type="predicted"/>
<reference evidence="1 2" key="1">
    <citation type="submission" date="2024-01" db="EMBL/GenBank/DDBJ databases">
        <authorList>
            <person name="Waweru B."/>
        </authorList>
    </citation>
    <scope>NUCLEOTIDE SEQUENCE [LARGE SCALE GENOMIC DNA]</scope>
</reference>
<evidence type="ECO:0000313" key="1">
    <source>
        <dbReference type="EMBL" id="CAK7346152.1"/>
    </source>
</evidence>
<sequence>MKSQRIRNEGRFKARGFCDSDRESQKYRVRGRGGGVDGDIHSIGRERVRVQTLHTGRDQRLGKIIKQAARDTGKFFCQEPETSDKVLTDE</sequence>
<protein>
    <submittedName>
        <fullName evidence="1">Uncharacterized protein</fullName>
    </submittedName>
</protein>
<keyword evidence="2" id="KW-1185">Reference proteome</keyword>
<gene>
    <name evidence="1" type="ORF">DCAF_LOCUS18822</name>
</gene>
<dbReference type="AlphaFoldDB" id="A0AAV1S702"/>
<evidence type="ECO:0000313" key="2">
    <source>
        <dbReference type="Proteomes" id="UP001314170"/>
    </source>
</evidence>
<dbReference type="Proteomes" id="UP001314170">
    <property type="component" value="Unassembled WGS sequence"/>
</dbReference>
<accession>A0AAV1S702</accession>